<proteinExistence type="predicted"/>
<sequence length="557" mass="63376">MIYVFATVSFLALLLFFLVNNQKRSKVKLLANLKKNWGKAKEDTVDIVQLGWYSPVKKLGDFHQLTAQTLSDIDFFQLFVHINHTSSKIGEQFLFNKLQNPTDNLDELKKLDQQAVFFSENPALREEVQLELNRLESRDAYSVSLLLKDELIEKPKWFRYIILDILALVACILISFKFPIAFLVAIFIVAYNVTYLNYWNKRHILSFTRSLIQLDILIKVAQKLSKKNLPFDQKPIKGAAVFKKIQRKIRLLFVQTNPTGTADISQIPIYLFEILKAIFLVDLFTIFGLIRSIEKNQQQVSLIFEYIGGIDMAISVASLRAGAEKVCKPFFVAPGERFSIKDAVHPLVQGCVPNSLDVSEKGILIMGSNMSGKTTFLRALAINSLLAQTIYTCYAENYSAPFLRLFSSIRIDDDIFEGKSYYLQEVNVMKELIDNATSGYLNIFLIDEIFKGTNTSERISSAKAILSYLKNSGNLVFVSTHDVELSGLLGEEFDLYHFTETILNDQMNFDHRLKKGSLKTRNAIKILAMSGYPNQIIKEASQLAEDFNNNNPVNIPK</sequence>
<evidence type="ECO:0000259" key="5">
    <source>
        <dbReference type="SMART" id="SM00534"/>
    </source>
</evidence>
<evidence type="ECO:0000256" key="4">
    <source>
        <dbReference type="SAM" id="Phobius"/>
    </source>
</evidence>
<dbReference type="EMBL" id="BAABBY010000003">
    <property type="protein sequence ID" value="GAA4200945.1"/>
    <property type="molecule type" value="Genomic_DNA"/>
</dbReference>
<evidence type="ECO:0000256" key="1">
    <source>
        <dbReference type="ARBA" id="ARBA00022741"/>
    </source>
</evidence>
<comment type="caution">
    <text evidence="6">The sequence shown here is derived from an EMBL/GenBank/DDBJ whole genome shotgun (WGS) entry which is preliminary data.</text>
</comment>
<feature type="transmembrane region" description="Helical" evidence="4">
    <location>
        <begin position="267"/>
        <end position="290"/>
    </location>
</feature>
<evidence type="ECO:0000313" key="6">
    <source>
        <dbReference type="EMBL" id="GAA4200945.1"/>
    </source>
</evidence>
<dbReference type="Gene3D" id="3.40.50.300">
    <property type="entry name" value="P-loop containing nucleotide triphosphate hydrolases"/>
    <property type="match status" value="1"/>
</dbReference>
<dbReference type="Proteomes" id="UP001501772">
    <property type="component" value="Unassembled WGS sequence"/>
</dbReference>
<evidence type="ECO:0000313" key="7">
    <source>
        <dbReference type="Proteomes" id="UP001501772"/>
    </source>
</evidence>
<feature type="transmembrane region" description="Helical" evidence="4">
    <location>
        <begin position="157"/>
        <end position="174"/>
    </location>
</feature>
<protein>
    <submittedName>
        <fullName evidence="6">MutS family DNA mismatch repair protein</fullName>
    </submittedName>
</protein>
<keyword evidence="7" id="KW-1185">Reference proteome</keyword>
<dbReference type="PANTHER" id="PTHR11361">
    <property type="entry name" value="DNA MISMATCH REPAIR PROTEIN MUTS FAMILY MEMBER"/>
    <property type="match status" value="1"/>
</dbReference>
<name>A0ABP8B969_9SPHI</name>
<dbReference type="InterPro" id="IPR000432">
    <property type="entry name" value="DNA_mismatch_repair_MutS_C"/>
</dbReference>
<feature type="domain" description="DNA mismatch repair proteins mutS family" evidence="5">
    <location>
        <begin position="360"/>
        <end position="545"/>
    </location>
</feature>
<keyword evidence="3" id="KW-0238">DNA-binding</keyword>
<dbReference type="RefSeq" id="WP_344850584.1">
    <property type="nucleotide sequence ID" value="NZ_BAABBY010000003.1"/>
</dbReference>
<accession>A0ABP8B969</accession>
<reference evidence="7" key="1">
    <citation type="journal article" date="2019" name="Int. J. Syst. Evol. Microbiol.">
        <title>The Global Catalogue of Microorganisms (GCM) 10K type strain sequencing project: providing services to taxonomists for standard genome sequencing and annotation.</title>
        <authorList>
            <consortium name="The Broad Institute Genomics Platform"/>
            <consortium name="The Broad Institute Genome Sequencing Center for Infectious Disease"/>
            <person name="Wu L."/>
            <person name="Ma J."/>
        </authorList>
    </citation>
    <scope>NUCLEOTIDE SEQUENCE [LARGE SCALE GENOMIC DNA]</scope>
    <source>
        <strain evidence="7">JCM 17626</strain>
    </source>
</reference>
<dbReference type="SUPFAM" id="SSF52540">
    <property type="entry name" value="P-loop containing nucleoside triphosphate hydrolases"/>
    <property type="match status" value="1"/>
</dbReference>
<gene>
    <name evidence="6" type="ORF">GCM10022289_13540</name>
</gene>
<keyword evidence="4" id="KW-0472">Membrane</keyword>
<dbReference type="InterPro" id="IPR045076">
    <property type="entry name" value="MutS"/>
</dbReference>
<organism evidence="6 7">
    <name type="scientific">Pedobacter jeongneungensis</name>
    <dbReference type="NCBI Taxonomy" id="947309"/>
    <lineage>
        <taxon>Bacteria</taxon>
        <taxon>Pseudomonadati</taxon>
        <taxon>Bacteroidota</taxon>
        <taxon>Sphingobacteriia</taxon>
        <taxon>Sphingobacteriales</taxon>
        <taxon>Sphingobacteriaceae</taxon>
        <taxon>Pedobacter</taxon>
    </lineage>
</organism>
<feature type="transmembrane region" description="Helical" evidence="4">
    <location>
        <begin position="181"/>
        <end position="199"/>
    </location>
</feature>
<keyword evidence="4" id="KW-0812">Transmembrane</keyword>
<keyword evidence="2" id="KW-0067">ATP-binding</keyword>
<keyword evidence="4" id="KW-1133">Transmembrane helix</keyword>
<dbReference type="Pfam" id="PF00488">
    <property type="entry name" value="MutS_V"/>
    <property type="match status" value="1"/>
</dbReference>
<keyword evidence="1" id="KW-0547">Nucleotide-binding</keyword>
<dbReference type="SMART" id="SM00534">
    <property type="entry name" value="MUTSac"/>
    <property type="match status" value="1"/>
</dbReference>
<dbReference type="InterPro" id="IPR027417">
    <property type="entry name" value="P-loop_NTPase"/>
</dbReference>
<dbReference type="PANTHER" id="PTHR11361:SF152">
    <property type="entry name" value="DNA MISMATCH REPAIR PROTEIN"/>
    <property type="match status" value="1"/>
</dbReference>
<evidence type="ECO:0000256" key="2">
    <source>
        <dbReference type="ARBA" id="ARBA00022840"/>
    </source>
</evidence>
<evidence type="ECO:0000256" key="3">
    <source>
        <dbReference type="ARBA" id="ARBA00023125"/>
    </source>
</evidence>